<evidence type="ECO:0000313" key="2">
    <source>
        <dbReference type="Proteomes" id="UP001057452"/>
    </source>
</evidence>
<dbReference type="Proteomes" id="UP001057452">
    <property type="component" value="Chromosome 24"/>
</dbReference>
<sequence length="115" mass="12635">MKRSWWSGIGGYVKLAGGEPRWSPGGAQVEPRWSPGGAQVEPRWSPGGAQMGPFPEPASQPALHRGLWWQRGYGYCPRQESGPILIAVPPHNRSIGTVSFRKYRWAFDSTSCALG</sequence>
<gene>
    <name evidence="1" type="ORF">KUCAC02_020118</name>
</gene>
<organism evidence="1 2">
    <name type="scientific">Chaenocephalus aceratus</name>
    <name type="common">Blackfin icefish</name>
    <name type="synonym">Chaenichthys aceratus</name>
    <dbReference type="NCBI Taxonomy" id="36190"/>
    <lineage>
        <taxon>Eukaryota</taxon>
        <taxon>Metazoa</taxon>
        <taxon>Chordata</taxon>
        <taxon>Craniata</taxon>
        <taxon>Vertebrata</taxon>
        <taxon>Euteleostomi</taxon>
        <taxon>Actinopterygii</taxon>
        <taxon>Neopterygii</taxon>
        <taxon>Teleostei</taxon>
        <taxon>Neoteleostei</taxon>
        <taxon>Acanthomorphata</taxon>
        <taxon>Eupercaria</taxon>
        <taxon>Perciformes</taxon>
        <taxon>Notothenioidei</taxon>
        <taxon>Channichthyidae</taxon>
        <taxon>Chaenocephalus</taxon>
    </lineage>
</organism>
<comment type="caution">
    <text evidence="1">The sequence shown here is derived from an EMBL/GenBank/DDBJ whole genome shotgun (WGS) entry which is preliminary data.</text>
</comment>
<dbReference type="EMBL" id="CM043808">
    <property type="protein sequence ID" value="KAI4802269.1"/>
    <property type="molecule type" value="Genomic_DNA"/>
</dbReference>
<protein>
    <submittedName>
        <fullName evidence="1">Uncharacterized protein</fullName>
    </submittedName>
</protein>
<accession>A0ACB9VRG8</accession>
<reference evidence="1" key="1">
    <citation type="submission" date="2022-05" db="EMBL/GenBank/DDBJ databases">
        <title>Chromosome-level genome of Chaenocephalus aceratus.</title>
        <authorList>
            <person name="Park H."/>
        </authorList>
    </citation>
    <scope>NUCLEOTIDE SEQUENCE</scope>
    <source>
        <strain evidence="1">KU_202001</strain>
    </source>
</reference>
<proteinExistence type="predicted"/>
<name>A0ACB9VRG8_CHAAC</name>
<evidence type="ECO:0000313" key="1">
    <source>
        <dbReference type="EMBL" id="KAI4802269.1"/>
    </source>
</evidence>
<keyword evidence="2" id="KW-1185">Reference proteome</keyword>